<keyword evidence="3" id="KW-0547">Nucleotide-binding</keyword>
<evidence type="ECO:0000256" key="2">
    <source>
        <dbReference type="ARBA" id="ARBA00022723"/>
    </source>
</evidence>
<keyword evidence="7" id="KW-0812">Transmembrane</keyword>
<dbReference type="EMBL" id="NCKW01016654">
    <property type="protein sequence ID" value="POM60879.1"/>
    <property type="molecule type" value="Genomic_DNA"/>
</dbReference>
<dbReference type="InterPro" id="IPR006544">
    <property type="entry name" value="P-type_TPase_V"/>
</dbReference>
<keyword evidence="10" id="KW-1185">Reference proteome</keyword>
<dbReference type="SUPFAM" id="SSF81665">
    <property type="entry name" value="Calcium ATPase, transmembrane domain M"/>
    <property type="match status" value="1"/>
</dbReference>
<evidence type="ECO:0000256" key="7">
    <source>
        <dbReference type="SAM" id="Phobius"/>
    </source>
</evidence>
<comment type="caution">
    <text evidence="9">The sequence shown here is derived from an EMBL/GenBank/DDBJ whole genome shotgun (WGS) entry which is preliminary data.</text>
</comment>
<dbReference type="Pfam" id="PF00122">
    <property type="entry name" value="E1-E2_ATPase"/>
    <property type="match status" value="1"/>
</dbReference>
<dbReference type="GO" id="GO:0019829">
    <property type="term" value="F:ATPase-coupled monoatomic cation transmembrane transporter activity"/>
    <property type="evidence" value="ECO:0007669"/>
    <property type="project" value="TreeGrafter"/>
</dbReference>
<dbReference type="SUPFAM" id="SSF81653">
    <property type="entry name" value="Calcium ATPase, transduction domain A"/>
    <property type="match status" value="1"/>
</dbReference>
<protein>
    <submittedName>
        <fullName evidence="9">P-type ATPase (P-ATPase) Superfamily</fullName>
    </submittedName>
</protein>
<keyword evidence="7" id="KW-0472">Membrane</keyword>
<evidence type="ECO:0000256" key="3">
    <source>
        <dbReference type="ARBA" id="ARBA00022741"/>
    </source>
</evidence>
<dbReference type="Gene3D" id="2.70.150.10">
    <property type="entry name" value="Calcium-transporting ATPase, cytoplasmic transduction domain A"/>
    <property type="match status" value="1"/>
</dbReference>
<dbReference type="PANTHER" id="PTHR45630">
    <property type="entry name" value="CATION-TRANSPORTING ATPASE-RELATED"/>
    <property type="match status" value="1"/>
</dbReference>
<dbReference type="InterPro" id="IPR008250">
    <property type="entry name" value="ATPase_P-typ_transduc_dom_A_sf"/>
</dbReference>
<organism evidence="9 10">
    <name type="scientific">Phytophthora palmivora</name>
    <dbReference type="NCBI Taxonomy" id="4796"/>
    <lineage>
        <taxon>Eukaryota</taxon>
        <taxon>Sar</taxon>
        <taxon>Stramenopiles</taxon>
        <taxon>Oomycota</taxon>
        <taxon>Peronosporomycetes</taxon>
        <taxon>Peronosporales</taxon>
        <taxon>Peronosporaceae</taxon>
        <taxon>Phytophthora</taxon>
    </lineage>
</organism>
<proteinExistence type="predicted"/>
<evidence type="ECO:0000256" key="5">
    <source>
        <dbReference type="ARBA" id="ARBA00022842"/>
    </source>
</evidence>
<keyword evidence="2" id="KW-0479">Metal-binding</keyword>
<gene>
    <name evidence="9" type="ORF">PHPALM_30205</name>
</gene>
<feature type="transmembrane region" description="Helical" evidence="7">
    <location>
        <begin position="152"/>
        <end position="173"/>
    </location>
</feature>
<feature type="non-terminal residue" evidence="9">
    <location>
        <position position="310"/>
    </location>
</feature>
<dbReference type="InterPro" id="IPR023298">
    <property type="entry name" value="ATPase_P-typ_TM_dom_sf"/>
</dbReference>
<evidence type="ECO:0000259" key="8">
    <source>
        <dbReference type="Pfam" id="PF00122"/>
    </source>
</evidence>
<dbReference type="GO" id="GO:0016020">
    <property type="term" value="C:membrane"/>
    <property type="evidence" value="ECO:0007669"/>
    <property type="project" value="UniProtKB-SubCell"/>
</dbReference>
<evidence type="ECO:0000256" key="1">
    <source>
        <dbReference type="ARBA" id="ARBA00004141"/>
    </source>
</evidence>
<accession>A0A2P4X5R6</accession>
<evidence type="ECO:0000256" key="6">
    <source>
        <dbReference type="ARBA" id="ARBA00022967"/>
    </source>
</evidence>
<dbReference type="AlphaFoldDB" id="A0A2P4X5R6"/>
<evidence type="ECO:0000256" key="4">
    <source>
        <dbReference type="ARBA" id="ARBA00022840"/>
    </source>
</evidence>
<keyword evidence="5" id="KW-0460">Magnesium</keyword>
<name>A0A2P4X5R6_9STRA</name>
<evidence type="ECO:0000313" key="10">
    <source>
        <dbReference type="Proteomes" id="UP000237271"/>
    </source>
</evidence>
<reference evidence="9 10" key="1">
    <citation type="journal article" date="2017" name="Genome Biol. Evol.">
        <title>Phytophthora megakarya and P. palmivora, closely related causal agents of cacao black pod rot, underwent increases in genome sizes and gene numbers by different mechanisms.</title>
        <authorList>
            <person name="Ali S.S."/>
            <person name="Shao J."/>
            <person name="Lary D.J."/>
            <person name="Kronmiller B."/>
            <person name="Shen D."/>
            <person name="Strem M.D."/>
            <person name="Amoako-Attah I."/>
            <person name="Akrofi A.Y."/>
            <person name="Begoude B.A."/>
            <person name="Ten Hoopen G.M."/>
            <person name="Coulibaly K."/>
            <person name="Kebe B.I."/>
            <person name="Melnick R.L."/>
            <person name="Guiltinan M.J."/>
            <person name="Tyler B.M."/>
            <person name="Meinhardt L.W."/>
            <person name="Bailey B.A."/>
        </authorList>
    </citation>
    <scope>NUCLEOTIDE SEQUENCE [LARGE SCALE GENOMIC DNA]</scope>
    <source>
        <strain evidence="10">sbr112.9</strain>
    </source>
</reference>
<keyword evidence="4" id="KW-0067">ATP-binding</keyword>
<feature type="transmembrane region" description="Helical" evidence="7">
    <location>
        <begin position="185"/>
        <end position="207"/>
    </location>
</feature>
<dbReference type="GO" id="GO:0140358">
    <property type="term" value="F:P-type transmembrane transporter activity"/>
    <property type="evidence" value="ECO:0007669"/>
    <property type="project" value="InterPro"/>
</dbReference>
<comment type="subcellular location">
    <subcellularLocation>
        <location evidence="1">Membrane</location>
        <topology evidence="1">Multi-pass membrane protein</topology>
    </subcellularLocation>
</comment>
<feature type="domain" description="P-type ATPase A" evidence="8">
    <location>
        <begin position="46"/>
        <end position="136"/>
    </location>
</feature>
<evidence type="ECO:0000313" key="9">
    <source>
        <dbReference type="EMBL" id="POM60879.1"/>
    </source>
</evidence>
<dbReference type="GO" id="GO:0046872">
    <property type="term" value="F:metal ion binding"/>
    <property type="evidence" value="ECO:0007669"/>
    <property type="project" value="UniProtKB-KW"/>
</dbReference>
<dbReference type="OrthoDB" id="48943at2759"/>
<dbReference type="PANTHER" id="PTHR45630:SF11">
    <property type="entry name" value="CATION-TRANSPORTING P-TYPE ATPASE N-TERMINAL DOMAIN-CONTAINING PROTEIN"/>
    <property type="match status" value="1"/>
</dbReference>
<dbReference type="GO" id="GO:0005524">
    <property type="term" value="F:ATP binding"/>
    <property type="evidence" value="ECO:0007669"/>
    <property type="project" value="UniProtKB-KW"/>
</dbReference>
<keyword evidence="7" id="KW-1133">Transmembrane helix</keyword>
<sequence length="310" mass="34477">MERAFDRAGLLSEVDEVTLKVLIMDKEGPLSRFVRSLLIAQYKNPSPGDLVMVSEDWVVPCNMAIVKGTTMCDESMLTEISIPECSAELYDPEKGSKKHTLFAGTRVLSSGCNKEILAIVQTTGAHTTKGQLIQSILFPIPMRFKYIEHLKMLVAILFVYTFIVCSISTYFVMSNHMINNQYATFFTSIFMLSAVVSPLLPVVITVGQVNASQRLEKQGVFSTSSVSPFVARWAFSASTRPARYICIVSTFSVYSLLKQLLIVNDVKDAPSFAELLYALTTSCHSVDLLKDFLVGNEVEVRMFTATGWEL</sequence>
<dbReference type="Proteomes" id="UP000237271">
    <property type="component" value="Unassembled WGS sequence"/>
</dbReference>
<dbReference type="InterPro" id="IPR059000">
    <property type="entry name" value="ATPase_P-type_domA"/>
</dbReference>
<keyword evidence="6" id="KW-1278">Translocase</keyword>